<keyword evidence="9" id="KW-1185">Reference proteome</keyword>
<dbReference type="PANTHER" id="PTHR14097">
    <property type="entry name" value="OXIDOREDUCTASE HTATIP2"/>
    <property type="match status" value="1"/>
</dbReference>
<evidence type="ECO:0000256" key="5">
    <source>
        <dbReference type="ARBA" id="ARBA00023128"/>
    </source>
</evidence>
<reference evidence="7 9" key="1">
    <citation type="submission" date="2016-05" db="EMBL/GenBank/DDBJ databases">
        <title>Comparative analysis of secretome profiles of manganese(II)-oxidizing ascomycete fungi.</title>
        <authorList>
            <consortium name="DOE Joint Genome Institute"/>
            <person name="Zeiner C.A."/>
            <person name="Purvine S.O."/>
            <person name="Zink E.M."/>
            <person name="Wu S."/>
            <person name="Pasa-Tolic L."/>
            <person name="Chaput D.L."/>
            <person name="Haridas S."/>
            <person name="Grigoriev I.V."/>
            <person name="Santelli C.M."/>
            <person name="Hansel C.M."/>
        </authorList>
    </citation>
    <scope>NUCLEOTIDE SEQUENCE [LARGE SCALE GENOMIC DNA]</scope>
    <source>
        <strain evidence="7 9">SRC1lrK2f</strain>
    </source>
</reference>
<evidence type="ECO:0000256" key="3">
    <source>
        <dbReference type="ARBA" id="ARBA00022787"/>
    </source>
</evidence>
<organism evidence="7 9">
    <name type="scientific">Alternaria alternata</name>
    <name type="common">Alternaria rot fungus</name>
    <name type="synonym">Torula alternata</name>
    <dbReference type="NCBI Taxonomy" id="5599"/>
    <lineage>
        <taxon>Eukaryota</taxon>
        <taxon>Fungi</taxon>
        <taxon>Dikarya</taxon>
        <taxon>Ascomycota</taxon>
        <taxon>Pezizomycotina</taxon>
        <taxon>Dothideomycetes</taxon>
        <taxon>Pleosporomycetidae</taxon>
        <taxon>Pleosporales</taxon>
        <taxon>Pleosporineae</taxon>
        <taxon>Pleosporaceae</taxon>
        <taxon>Alternaria</taxon>
        <taxon>Alternaria sect. Alternaria</taxon>
        <taxon>Alternaria alternata complex</taxon>
    </lineage>
</organism>
<dbReference type="Gene3D" id="3.40.50.720">
    <property type="entry name" value="NAD(P)-binding Rossmann-like Domain"/>
    <property type="match status" value="1"/>
</dbReference>
<dbReference type="OMA" id="DWPQLTI"/>
<sequence length="227" mass="24143">MTAAVLAGSTGLVGANILSQLLAHPAFSAVHAYARRDLPNPAGSTKLQPIIATDSSQWPSQFPSSQKPKVFFSGLGTTRAQVGSVEAQRKIDHDLNLDLAKSAKEAGVETYVLISSNGASHTSYFAYPKMKGELEEAVKGLGFKHTVIVRPGLIVGDRSESRPAEAALRGLARGLKGLTPKMTDWWAQDASTIARATVNAGVQCMDGKKEDGVWLVEMKDIVALGKE</sequence>
<dbReference type="PANTHER" id="PTHR14097:SF7">
    <property type="entry name" value="OXIDOREDUCTASE HTATIP2"/>
    <property type="match status" value="1"/>
</dbReference>
<proteinExistence type="inferred from homology"/>
<evidence type="ECO:0000256" key="6">
    <source>
        <dbReference type="ARBA" id="ARBA00023136"/>
    </source>
</evidence>
<evidence type="ECO:0000313" key="10">
    <source>
        <dbReference type="Proteomes" id="UP000291422"/>
    </source>
</evidence>
<dbReference type="KEGG" id="aalt:CC77DRAFT_950450"/>
<keyword evidence="3" id="KW-1000">Mitochondrion outer membrane</keyword>
<accession>A0A177D217</accession>
<dbReference type="VEuPathDB" id="FungiDB:CC77DRAFT_950450"/>
<dbReference type="GO" id="GO:0051170">
    <property type="term" value="P:import into nucleus"/>
    <property type="evidence" value="ECO:0007669"/>
    <property type="project" value="TreeGrafter"/>
</dbReference>
<dbReference type="InterPro" id="IPR036291">
    <property type="entry name" value="NAD(P)-bd_dom_sf"/>
</dbReference>
<dbReference type="Proteomes" id="UP000291422">
    <property type="component" value="Unassembled WGS sequence"/>
</dbReference>
<dbReference type="FunFam" id="3.40.50.720:FF:000366">
    <property type="entry name" value="Protein FMP52, mitochondrial"/>
    <property type="match status" value="1"/>
</dbReference>
<dbReference type="EMBL" id="KV441507">
    <property type="protein sequence ID" value="OAG13715.1"/>
    <property type="molecule type" value="Genomic_DNA"/>
</dbReference>
<protein>
    <submittedName>
        <fullName evidence="7">NAD dependent epimerase/dehydratase family protein-like protein</fullName>
    </submittedName>
</protein>
<comment type="similarity">
    <text evidence="2">Belongs to the FMP52 family.</text>
</comment>
<dbReference type="GeneID" id="29120914"/>
<dbReference type="EMBL" id="PDXD01000056">
    <property type="protein sequence ID" value="RYN66780.1"/>
    <property type="molecule type" value="Genomic_DNA"/>
</dbReference>
<reference evidence="8" key="3">
    <citation type="journal article" date="2019" name="J. ISSAAS">
        <title>Genomics, evolutionary history and diagnostics of the Alternaria alternata species group including apple and Asian pear pathotypes.</title>
        <authorList>
            <person name="Armitage A.D."/>
            <person name="Cockerton H.M."/>
            <person name="Sreenivasaprasad S."/>
            <person name="Woodhall J."/>
            <person name="Lane C."/>
            <person name="Harrison R.J."/>
            <person name="Clarkson J.P."/>
        </authorList>
    </citation>
    <scope>NUCLEOTIDE SEQUENCE</scope>
    <source>
        <strain evidence="8">FERA 1177</strain>
    </source>
</reference>
<evidence type="ECO:0000313" key="8">
    <source>
        <dbReference type="EMBL" id="RYN66780.1"/>
    </source>
</evidence>
<dbReference type="Pfam" id="PF08732">
    <property type="entry name" value="HIM1"/>
    <property type="match status" value="1"/>
</dbReference>
<keyword evidence="5" id="KW-0496">Mitochondrion</keyword>
<dbReference type="RefSeq" id="XP_018379136.1">
    <property type="nucleotide sequence ID" value="XM_018535320.1"/>
</dbReference>
<evidence type="ECO:0000313" key="7">
    <source>
        <dbReference type="EMBL" id="OAG13715.1"/>
    </source>
</evidence>
<evidence type="ECO:0000313" key="9">
    <source>
        <dbReference type="Proteomes" id="UP000077248"/>
    </source>
</evidence>
<dbReference type="AlphaFoldDB" id="A0A177D217"/>
<comment type="subcellular location">
    <subcellularLocation>
        <location evidence="1">Mitochondrion outer membrane</location>
        <topology evidence="1">Peripheral membrane protein</topology>
    </subcellularLocation>
</comment>
<evidence type="ECO:0000256" key="4">
    <source>
        <dbReference type="ARBA" id="ARBA00022946"/>
    </source>
</evidence>
<evidence type="ECO:0000256" key="1">
    <source>
        <dbReference type="ARBA" id="ARBA00004450"/>
    </source>
</evidence>
<dbReference type="InterPro" id="IPR014843">
    <property type="entry name" value="Him1/Fmp52"/>
</dbReference>
<name>A0A177D217_ALTAL</name>
<keyword evidence="6" id="KW-0472">Membrane</keyword>
<dbReference type="STRING" id="5599.A0A177D217"/>
<keyword evidence="4" id="KW-0809">Transit peptide</keyword>
<gene>
    <name evidence="8" type="ORF">AA0117_g11719</name>
    <name evidence="7" type="ORF">CC77DRAFT_950450</name>
</gene>
<dbReference type="GO" id="GO:0005741">
    <property type="term" value="C:mitochondrial outer membrane"/>
    <property type="evidence" value="ECO:0007669"/>
    <property type="project" value="UniProtKB-SubCell"/>
</dbReference>
<dbReference type="SUPFAM" id="SSF51735">
    <property type="entry name" value="NAD(P)-binding Rossmann-fold domains"/>
    <property type="match status" value="1"/>
</dbReference>
<evidence type="ECO:0000256" key="2">
    <source>
        <dbReference type="ARBA" id="ARBA00006617"/>
    </source>
</evidence>
<dbReference type="Proteomes" id="UP000077248">
    <property type="component" value="Unassembled WGS sequence"/>
</dbReference>
<reference evidence="10" key="2">
    <citation type="journal article" date="2019" name="bioRxiv">
        <title>Genomics, evolutionary history and diagnostics of the Alternaria alternata species group including apple and Asian pear pathotypes.</title>
        <authorList>
            <person name="Armitage A.D."/>
            <person name="Cockerton H.M."/>
            <person name="Sreenivasaprasad S."/>
            <person name="Woodhall J.W."/>
            <person name="Lane C.R."/>
            <person name="Harrison R.J."/>
            <person name="Clarkson J.P."/>
        </authorList>
    </citation>
    <scope>NUCLEOTIDE SEQUENCE [LARGE SCALE GENOMIC DNA]</scope>
    <source>
        <strain evidence="10">FERA 1177</strain>
    </source>
</reference>